<feature type="transmembrane region" description="Helical" evidence="1">
    <location>
        <begin position="21"/>
        <end position="37"/>
    </location>
</feature>
<dbReference type="InterPro" id="IPR027463">
    <property type="entry name" value="AcrB_DN_DC_subdom"/>
</dbReference>
<feature type="transmembrane region" description="Helical" evidence="1">
    <location>
        <begin position="341"/>
        <end position="361"/>
    </location>
</feature>
<dbReference type="SUPFAM" id="SSF82866">
    <property type="entry name" value="Multidrug efflux transporter AcrB transmembrane domain"/>
    <property type="match status" value="2"/>
</dbReference>
<reference evidence="2 3" key="1">
    <citation type="submission" date="2022-12" db="EMBL/GenBank/DDBJ databases">
        <title>Complete genome sequencing of Dickeya lacustris type strain LMG30899.</title>
        <authorList>
            <person name="Dobhal S."/>
            <person name="Arizala D."/>
            <person name="Arif M."/>
        </authorList>
    </citation>
    <scope>NUCLEOTIDE SEQUENCE [LARGE SCALE GENOMIC DNA]</scope>
    <source>
        <strain evidence="2 3">LMG30899</strain>
    </source>
</reference>
<proteinExistence type="predicted"/>
<dbReference type="Gene3D" id="3.30.2090.10">
    <property type="entry name" value="Multidrug efflux transporter AcrB TolC docking domain, DN and DC subdomains"/>
    <property type="match status" value="2"/>
</dbReference>
<dbReference type="RefSeq" id="WP_125258453.1">
    <property type="nucleotide sequence ID" value="NZ_CP114280.1"/>
</dbReference>
<accession>A0ABY8GAV5</accession>
<evidence type="ECO:0000313" key="2">
    <source>
        <dbReference type="EMBL" id="WFN57028.1"/>
    </source>
</evidence>
<dbReference type="Gene3D" id="3.30.70.1440">
    <property type="entry name" value="Multidrug efflux transporter AcrB pore domain"/>
    <property type="match status" value="1"/>
</dbReference>
<feature type="transmembrane region" description="Helical" evidence="1">
    <location>
        <begin position="987"/>
        <end position="1013"/>
    </location>
</feature>
<dbReference type="PANTHER" id="PTHR32063">
    <property type="match status" value="1"/>
</dbReference>
<feature type="transmembrane region" description="Helical" evidence="1">
    <location>
        <begin position="910"/>
        <end position="933"/>
    </location>
</feature>
<evidence type="ECO:0000256" key="1">
    <source>
        <dbReference type="SAM" id="Phobius"/>
    </source>
</evidence>
<evidence type="ECO:0000313" key="3">
    <source>
        <dbReference type="Proteomes" id="UP001219630"/>
    </source>
</evidence>
<dbReference type="Pfam" id="PF00873">
    <property type="entry name" value="ACR_tran"/>
    <property type="match status" value="1"/>
</dbReference>
<dbReference type="PANTHER" id="PTHR32063:SF64">
    <property type="entry name" value="ACRB_ACRD_ACRF FAMILY PROTEIN"/>
    <property type="match status" value="1"/>
</dbReference>
<feature type="transmembrane region" description="Helical" evidence="1">
    <location>
        <begin position="439"/>
        <end position="458"/>
    </location>
</feature>
<keyword evidence="3" id="KW-1185">Reference proteome</keyword>
<organism evidence="2 3">
    <name type="scientific">Dickeya lacustris</name>
    <dbReference type="NCBI Taxonomy" id="2259638"/>
    <lineage>
        <taxon>Bacteria</taxon>
        <taxon>Pseudomonadati</taxon>
        <taxon>Pseudomonadota</taxon>
        <taxon>Gammaproteobacteria</taxon>
        <taxon>Enterobacterales</taxon>
        <taxon>Pectobacteriaceae</taxon>
        <taxon>Dickeya</taxon>
    </lineage>
</organism>
<dbReference type="Gene3D" id="3.30.70.1320">
    <property type="entry name" value="Multidrug efflux transporter AcrB pore domain like"/>
    <property type="match status" value="1"/>
</dbReference>
<feature type="transmembrane region" description="Helical" evidence="1">
    <location>
        <begin position="961"/>
        <end position="981"/>
    </location>
</feature>
<feature type="transmembrane region" description="Helical" evidence="1">
    <location>
        <begin position="886"/>
        <end position="904"/>
    </location>
</feature>
<keyword evidence="1" id="KW-1133">Transmembrane helix</keyword>
<dbReference type="SUPFAM" id="SSF82714">
    <property type="entry name" value="Multidrug efflux transporter AcrB TolC docking domain, DN and DC subdomains"/>
    <property type="match status" value="2"/>
</dbReference>
<dbReference type="InterPro" id="IPR001036">
    <property type="entry name" value="Acrflvin-R"/>
</dbReference>
<dbReference type="Gene3D" id="1.20.1640.10">
    <property type="entry name" value="Multidrug efflux transporter AcrB transmembrane domain"/>
    <property type="match status" value="2"/>
</dbReference>
<gene>
    <name evidence="2" type="ORF">O1Q98_07370</name>
</gene>
<protein>
    <submittedName>
        <fullName evidence="2">Efflux RND transporter permease subunit</fullName>
    </submittedName>
</protein>
<dbReference type="SUPFAM" id="SSF82693">
    <property type="entry name" value="Multidrug efflux transporter AcrB pore domain, PN1, PN2, PC1 and PC2 subdomains"/>
    <property type="match status" value="2"/>
</dbReference>
<dbReference type="Gene3D" id="3.30.70.1430">
    <property type="entry name" value="Multidrug efflux transporter AcrB pore domain"/>
    <property type="match status" value="2"/>
</dbReference>
<feature type="transmembrane region" description="Helical" evidence="1">
    <location>
        <begin position="368"/>
        <end position="390"/>
    </location>
</feature>
<feature type="transmembrane region" description="Helical" evidence="1">
    <location>
        <begin position="523"/>
        <end position="545"/>
    </location>
</feature>
<dbReference type="EMBL" id="CP114280">
    <property type="protein sequence ID" value="WFN57028.1"/>
    <property type="molecule type" value="Genomic_DNA"/>
</dbReference>
<name>A0ABY8GAV5_9GAMM</name>
<keyword evidence="1" id="KW-0812">Transmembrane</keyword>
<dbReference type="PRINTS" id="PR00702">
    <property type="entry name" value="ACRIFLAVINRP"/>
</dbReference>
<sequence length="1033" mass="110730">MSAAVKQKWNLSAWALAHQQLVAFLMLVIVVAGVMSYERLPRNEDPAFTIKNVVVSATWPGATVQDTVSFVTDVLEKKLQEIPYLDVIESYSRPGEAVIFVNLRDNTPPQEVQGIWYTVRKKMKDAAASLPEGVGEPVVNDEFDDTFGTIYGFSADGYSPRELRDKVDEVRTELLTTPDIGKIDVLGAQDEQVVVAFSPKQLAGMGLDLQQVTAALQAQNAVSPSGNIRTENDRIALRVSGAFVSEASLRQVTLRIGGRFIPLTDIATITRQAAEPPAPGFRVNGQPAIGLAISMSPTGNMLDFGQALRSKMASIRAALPHGIEVTQVADQSAVVASSVEGFVSVLLEAVVIVLAVSFVSLGSRAGLVVAVSIPVVLAMTFIGMEIAGIGLQRISLGALIIALGLLVDDAMITVEAMVSSLENGEAREHAATRAYETTAFPMLTGTLVMVAGFIPVGFAASSAGEYCYSLFIVVMISLISSWVVAILFSPLLGVWLLPKTMKHPAHQAGWLAQRYSRLLTAALRYRAITLSLSVALLALAIVAAGRLEGEFFPASDRPELLISLTLPNNASQQATEREVAKFEQSLAGDADIDHFSTYVGSGAVRFYLPMDVLLQNEHIAQLVVVAKGLKARDVLRARLEKRLQQEFSHLVTRVSPLELGPPVGWPLKYRLSGPDIGKVREYATALAALIGNTPGAREVNLTAGEPERAIRVELNQTQARAVGISSQDVASALATLFSGTTVTHVRDRNRMVGVVLRAQDEERHDLDTVASLQLRAANGQRVPLGQIASVAYDVDEPIIWRRQRLPFITVQTDLTPGVRAQTLSQTLAPAIAAYQATLPRGYRIQEDGAVAESNKGNRSVYQVLPVTLLVMLVLLMVQLQRFSRLVLALSMAPFGLIGVVAAMLPTSTPMGFVALLGVIALAGMIIRNAVILISEVDTNVARGLATLDAIVQAAQHRSRPIILTALAAILGMIPIATQVFWGPMAYAIIGGLLAATLLTLTVLPAAISVVMAWEARRKAPGVAVVPPRSSSID</sequence>
<feature type="transmembrane region" description="Helical" evidence="1">
    <location>
        <begin position="470"/>
        <end position="497"/>
    </location>
</feature>
<dbReference type="Proteomes" id="UP001219630">
    <property type="component" value="Chromosome"/>
</dbReference>
<feature type="transmembrane region" description="Helical" evidence="1">
    <location>
        <begin position="860"/>
        <end position="879"/>
    </location>
</feature>
<keyword evidence="1" id="KW-0472">Membrane</keyword>